<dbReference type="GO" id="GO:0006355">
    <property type="term" value="P:regulation of DNA-templated transcription"/>
    <property type="evidence" value="ECO:0007669"/>
    <property type="project" value="InterPro"/>
</dbReference>
<evidence type="ECO:0000313" key="2">
    <source>
        <dbReference type="Proteomes" id="UP000446719"/>
    </source>
</evidence>
<gene>
    <name evidence="1" type="ORF">GT565_00880</name>
</gene>
<dbReference type="AlphaFoldDB" id="A0A845KIY7"/>
<evidence type="ECO:0000313" key="1">
    <source>
        <dbReference type="EMBL" id="MZK16696.1"/>
    </source>
</evidence>
<accession>A0A845KIY7</accession>
<protein>
    <submittedName>
        <fullName evidence="1">Uncharacterized protein</fullName>
    </submittedName>
</protein>
<dbReference type="Proteomes" id="UP000446719">
    <property type="component" value="Unassembled WGS sequence"/>
</dbReference>
<comment type="caution">
    <text evidence="1">The sequence shown here is derived from an EMBL/GenBank/DDBJ whole genome shotgun (WGS) entry which is preliminary data.</text>
</comment>
<dbReference type="RefSeq" id="WP_161158723.1">
    <property type="nucleotide sequence ID" value="NZ_WWSB01000001.1"/>
</dbReference>
<sequence length="115" mass="13318">MEEETIDLPADNIEDKKEKIRKLVEEGYTNREIADQTGIPFGTVGYHAARFRKKEKEPVDNSDRHLCKTCKFRSNRPTVNSCDYAGLMNHSRGCKVEECTKYEKGARMKMKDVEE</sequence>
<dbReference type="SUPFAM" id="SSF46894">
    <property type="entry name" value="C-terminal effector domain of the bipartite response regulators"/>
    <property type="match status" value="1"/>
</dbReference>
<dbReference type="InterPro" id="IPR016032">
    <property type="entry name" value="Sig_transdc_resp-reg_C-effctor"/>
</dbReference>
<organism evidence="1 2">
    <name type="scientific">Dorea longicatena</name>
    <dbReference type="NCBI Taxonomy" id="88431"/>
    <lineage>
        <taxon>Bacteria</taxon>
        <taxon>Bacillati</taxon>
        <taxon>Bacillota</taxon>
        <taxon>Clostridia</taxon>
        <taxon>Lachnospirales</taxon>
        <taxon>Lachnospiraceae</taxon>
        <taxon>Dorea</taxon>
    </lineage>
</organism>
<dbReference type="InterPro" id="IPR036388">
    <property type="entry name" value="WH-like_DNA-bd_sf"/>
</dbReference>
<proteinExistence type="predicted"/>
<dbReference type="EMBL" id="WWSB01000001">
    <property type="protein sequence ID" value="MZK16696.1"/>
    <property type="molecule type" value="Genomic_DNA"/>
</dbReference>
<name>A0A845KIY7_9FIRM</name>
<reference evidence="1 2" key="1">
    <citation type="journal article" date="2019" name="Nat. Med.">
        <title>A library of human gut bacterial isolates paired with longitudinal multiomics data enables mechanistic microbiome research.</title>
        <authorList>
            <person name="Poyet M."/>
            <person name="Groussin M."/>
            <person name="Gibbons S.M."/>
            <person name="Avila-Pacheco J."/>
            <person name="Jiang X."/>
            <person name="Kearney S.M."/>
            <person name="Perrotta A.R."/>
            <person name="Berdy B."/>
            <person name="Zhao S."/>
            <person name="Lieberman T.D."/>
            <person name="Swanson P.K."/>
            <person name="Smith M."/>
            <person name="Roesemann S."/>
            <person name="Alexander J.E."/>
            <person name="Rich S.A."/>
            <person name="Livny J."/>
            <person name="Vlamakis H."/>
            <person name="Clish C."/>
            <person name="Bullock K."/>
            <person name="Deik A."/>
            <person name="Scott J."/>
            <person name="Pierce K.A."/>
            <person name="Xavier R.J."/>
            <person name="Alm E.J."/>
        </authorList>
    </citation>
    <scope>NUCLEOTIDE SEQUENCE [LARGE SCALE GENOMIC DNA]</scope>
    <source>
        <strain evidence="1 2">BIOML-A7</strain>
    </source>
</reference>
<dbReference type="GO" id="GO:0003677">
    <property type="term" value="F:DNA binding"/>
    <property type="evidence" value="ECO:0007669"/>
    <property type="project" value="InterPro"/>
</dbReference>
<dbReference type="Gene3D" id="1.10.10.10">
    <property type="entry name" value="Winged helix-like DNA-binding domain superfamily/Winged helix DNA-binding domain"/>
    <property type="match status" value="1"/>
</dbReference>